<keyword evidence="3 5" id="KW-1133">Transmembrane helix</keyword>
<feature type="transmembrane region" description="Helical" evidence="5">
    <location>
        <begin position="36"/>
        <end position="51"/>
    </location>
</feature>
<name>A2SIC1_METPP</name>
<evidence type="ECO:0000313" key="8">
    <source>
        <dbReference type="Proteomes" id="UP000000366"/>
    </source>
</evidence>
<sequence>MHLATLIRYGSYPFVMVLAALVAGAVAIAMLPPWPTLPLMAATGIAAVAWLERVQPYEAAWRRDHGDLRADVFHGVANFALLAGTALALHALRDRVPVTSVWPTNWNGWLQLLLAGAIIDAGLYAMHRLSHCYAWTWRLHAIHHSAERLYWLNGERRHPLSALLMAGPGLVVSVGLGAPAYVLSAWLGLLSVQLAFQHANLDYRVGPLRRWLGVAEVHRWHHKREYEDAQVNFGEFFMVWDRLFGTFLDRPDTLRAGDVGLREEVMPTDYLGQLAWPFLAHASDGERAAAVATVFAASLSDGYAALDAGDLQAAYATFERAHVLGQTRTMRHVCTHIAFWRWARRAGDWREALGQLLRIPAALLFTWVWMPRGNTGGARVGALRSLPIPDDLRPYLEPSR</sequence>
<evidence type="ECO:0000313" key="7">
    <source>
        <dbReference type="EMBL" id="ABM95310.1"/>
    </source>
</evidence>
<keyword evidence="8" id="KW-1185">Reference proteome</keyword>
<gene>
    <name evidence="7" type="ordered locus">Mpe_A2354</name>
</gene>
<evidence type="ECO:0000256" key="4">
    <source>
        <dbReference type="ARBA" id="ARBA00023136"/>
    </source>
</evidence>
<dbReference type="HOGENOM" id="CLU_033631_3_2_4"/>
<dbReference type="eggNOG" id="COG3000">
    <property type="taxonomic scope" value="Bacteria"/>
</dbReference>
<dbReference type="GO" id="GO:0016020">
    <property type="term" value="C:membrane"/>
    <property type="evidence" value="ECO:0007669"/>
    <property type="project" value="UniProtKB-SubCell"/>
</dbReference>
<evidence type="ECO:0000259" key="6">
    <source>
        <dbReference type="Pfam" id="PF04116"/>
    </source>
</evidence>
<keyword evidence="4 5" id="KW-0472">Membrane</keyword>
<evidence type="ECO:0000256" key="5">
    <source>
        <dbReference type="SAM" id="Phobius"/>
    </source>
</evidence>
<dbReference type="AlphaFoldDB" id="A2SIC1"/>
<dbReference type="KEGG" id="mpt:Mpe_A2354"/>
<evidence type="ECO:0000256" key="2">
    <source>
        <dbReference type="ARBA" id="ARBA00022692"/>
    </source>
</evidence>
<keyword evidence="2 5" id="KW-0812">Transmembrane</keyword>
<dbReference type="InterPro" id="IPR022172">
    <property type="entry name" value="DUF3703"/>
</dbReference>
<dbReference type="Proteomes" id="UP000000366">
    <property type="component" value="Chromosome"/>
</dbReference>
<feature type="domain" description="Fatty acid hydroxylase" evidence="6">
    <location>
        <begin position="113"/>
        <end position="246"/>
    </location>
</feature>
<dbReference type="GO" id="GO:0016491">
    <property type="term" value="F:oxidoreductase activity"/>
    <property type="evidence" value="ECO:0007669"/>
    <property type="project" value="InterPro"/>
</dbReference>
<feature type="transmembrane region" description="Helical" evidence="5">
    <location>
        <begin position="72"/>
        <end position="89"/>
    </location>
</feature>
<proteinExistence type="predicted"/>
<feature type="transmembrane region" description="Helical" evidence="5">
    <location>
        <begin position="162"/>
        <end position="187"/>
    </location>
</feature>
<feature type="transmembrane region" description="Helical" evidence="5">
    <location>
        <begin position="109"/>
        <end position="126"/>
    </location>
</feature>
<dbReference type="GO" id="GO:0005506">
    <property type="term" value="F:iron ion binding"/>
    <property type="evidence" value="ECO:0007669"/>
    <property type="project" value="InterPro"/>
</dbReference>
<dbReference type="RefSeq" id="WP_011829946.1">
    <property type="nucleotide sequence ID" value="NC_008825.1"/>
</dbReference>
<dbReference type="EMBL" id="CP000555">
    <property type="protein sequence ID" value="ABM95310.1"/>
    <property type="molecule type" value="Genomic_DNA"/>
</dbReference>
<dbReference type="STRING" id="420662.Mpe_A2354"/>
<evidence type="ECO:0000256" key="3">
    <source>
        <dbReference type="ARBA" id="ARBA00022989"/>
    </source>
</evidence>
<dbReference type="Pfam" id="PF12487">
    <property type="entry name" value="DUF3703"/>
    <property type="match status" value="1"/>
</dbReference>
<dbReference type="Pfam" id="PF04116">
    <property type="entry name" value="FA_hydroxylase"/>
    <property type="match status" value="1"/>
</dbReference>
<evidence type="ECO:0000256" key="1">
    <source>
        <dbReference type="ARBA" id="ARBA00004370"/>
    </source>
</evidence>
<organism evidence="7 8">
    <name type="scientific">Methylibium petroleiphilum (strain ATCC BAA-1232 / LMG 22953 / PM1)</name>
    <dbReference type="NCBI Taxonomy" id="420662"/>
    <lineage>
        <taxon>Bacteria</taxon>
        <taxon>Pseudomonadati</taxon>
        <taxon>Pseudomonadota</taxon>
        <taxon>Betaproteobacteria</taxon>
        <taxon>Burkholderiales</taxon>
        <taxon>Sphaerotilaceae</taxon>
        <taxon>Methylibium</taxon>
    </lineage>
</organism>
<comment type="subcellular location">
    <subcellularLocation>
        <location evidence="1">Membrane</location>
    </subcellularLocation>
</comment>
<reference evidence="7 8" key="1">
    <citation type="journal article" date="2007" name="J. Bacteriol.">
        <title>Whole-genome analysis of the methyl tert-butyl ether-degrading beta-proteobacterium Methylibium petroleiphilum PM1.</title>
        <authorList>
            <person name="Kane S.R."/>
            <person name="Chakicherla A.Y."/>
            <person name="Chain P.S.G."/>
            <person name="Schmidt R."/>
            <person name="Shin M.W."/>
            <person name="Legler T.C."/>
            <person name="Scow K.M."/>
            <person name="Larimer F.W."/>
            <person name="Lucas S.M."/>
            <person name="Richardson P.M."/>
            <person name="Hristova K.R."/>
        </authorList>
    </citation>
    <scope>NUCLEOTIDE SEQUENCE [LARGE SCALE GENOMIC DNA]</scope>
    <source>
        <strain evidence="8">ATCC BAA-1232 / LMG 22953 / PM1</strain>
    </source>
</reference>
<dbReference type="GO" id="GO:0008610">
    <property type="term" value="P:lipid biosynthetic process"/>
    <property type="evidence" value="ECO:0007669"/>
    <property type="project" value="InterPro"/>
</dbReference>
<dbReference type="PANTHER" id="PTHR11863">
    <property type="entry name" value="STEROL DESATURASE"/>
    <property type="match status" value="1"/>
</dbReference>
<dbReference type="InterPro" id="IPR050307">
    <property type="entry name" value="Sterol_Desaturase_Related"/>
</dbReference>
<feature type="transmembrane region" description="Helical" evidence="5">
    <location>
        <begin position="12"/>
        <end position="30"/>
    </location>
</feature>
<protein>
    <submittedName>
        <fullName evidence="7">Sterol desaturase-like protein</fullName>
    </submittedName>
</protein>
<accession>A2SIC1</accession>
<dbReference type="InterPro" id="IPR006694">
    <property type="entry name" value="Fatty_acid_hydroxylase"/>
</dbReference>